<evidence type="ECO:0000313" key="4">
    <source>
        <dbReference type="Proteomes" id="UP000198761"/>
    </source>
</evidence>
<dbReference type="AlphaFoldDB" id="A0A1H8J698"/>
<dbReference type="InterPro" id="IPR012495">
    <property type="entry name" value="TadE-like_dom"/>
</dbReference>
<dbReference type="Proteomes" id="UP000198761">
    <property type="component" value="Unassembled WGS sequence"/>
</dbReference>
<evidence type="ECO:0000259" key="2">
    <source>
        <dbReference type="Pfam" id="PF07811"/>
    </source>
</evidence>
<organism evidence="3 4">
    <name type="scientific">Gemmobacter aquatilis</name>
    <dbReference type="NCBI Taxonomy" id="933059"/>
    <lineage>
        <taxon>Bacteria</taxon>
        <taxon>Pseudomonadati</taxon>
        <taxon>Pseudomonadota</taxon>
        <taxon>Alphaproteobacteria</taxon>
        <taxon>Rhodobacterales</taxon>
        <taxon>Paracoccaceae</taxon>
        <taxon>Gemmobacter</taxon>
    </lineage>
</organism>
<dbReference type="STRING" id="933059.SAMN04488103_107165"/>
<dbReference type="OrthoDB" id="7907064at2"/>
<gene>
    <name evidence="3" type="ORF">SAMN04488103_107165</name>
</gene>
<dbReference type="EMBL" id="FOCE01000007">
    <property type="protein sequence ID" value="SEN76473.1"/>
    <property type="molecule type" value="Genomic_DNA"/>
</dbReference>
<feature type="transmembrane region" description="Helical" evidence="1">
    <location>
        <begin position="27"/>
        <end position="46"/>
    </location>
</feature>
<keyword evidence="1" id="KW-0472">Membrane</keyword>
<proteinExistence type="predicted"/>
<dbReference type="RefSeq" id="WP_091302158.1">
    <property type="nucleotide sequence ID" value="NZ_FOCE01000007.1"/>
</dbReference>
<accession>A0A1H8J698</accession>
<reference evidence="3 4" key="1">
    <citation type="submission" date="2016-10" db="EMBL/GenBank/DDBJ databases">
        <authorList>
            <person name="de Groot N.N."/>
        </authorList>
    </citation>
    <scope>NUCLEOTIDE SEQUENCE [LARGE SCALE GENOMIC DNA]</scope>
    <source>
        <strain evidence="3 4">DSM 3857</strain>
    </source>
</reference>
<evidence type="ECO:0000313" key="3">
    <source>
        <dbReference type="EMBL" id="SEN76473.1"/>
    </source>
</evidence>
<keyword evidence="1" id="KW-1133">Transmembrane helix</keyword>
<keyword evidence="4" id="KW-1185">Reference proteome</keyword>
<keyword evidence="1" id="KW-0812">Transmembrane</keyword>
<feature type="domain" description="TadE-like" evidence="2">
    <location>
        <begin position="21"/>
        <end position="63"/>
    </location>
</feature>
<dbReference type="Pfam" id="PF07811">
    <property type="entry name" value="TadE"/>
    <property type="match status" value="1"/>
</dbReference>
<name>A0A1H8J698_9RHOB</name>
<sequence>MTTGLRAHFATCQRWFRREDGTATIEFVLMIPILMTVFMACFEAGLMTLRQTMLERALDIAMRDLRLGHLGLAPTHDDLKDAICANSSILTECDNTLLVSLDRVSQDDWVLPAVEVVCRDRASDIEPVTTLDTAPGARSVIMLVRVCLRADAIFPSTGIAANIDQDGEGGYRLVAASAFMNEP</sequence>
<evidence type="ECO:0000256" key="1">
    <source>
        <dbReference type="SAM" id="Phobius"/>
    </source>
</evidence>
<protein>
    <submittedName>
        <fullName evidence="3">TadE-like protein</fullName>
    </submittedName>
</protein>